<dbReference type="Pfam" id="PF16159">
    <property type="entry name" value="FOXP-CC"/>
    <property type="match status" value="1"/>
</dbReference>
<dbReference type="PROSITE" id="PS50039">
    <property type="entry name" value="FORK_HEAD_3"/>
    <property type="match status" value="1"/>
</dbReference>
<dbReference type="PROSITE" id="PS00028">
    <property type="entry name" value="ZINC_FINGER_C2H2_1"/>
    <property type="match status" value="1"/>
</dbReference>
<evidence type="ECO:0000256" key="8">
    <source>
        <dbReference type="ARBA" id="ARBA00023163"/>
    </source>
</evidence>
<dbReference type="GO" id="GO:0005634">
    <property type="term" value="C:nucleus"/>
    <property type="evidence" value="ECO:0007669"/>
    <property type="project" value="UniProtKB-SubCell"/>
</dbReference>
<feature type="region of interest" description="Disordered" evidence="11">
    <location>
        <begin position="158"/>
        <end position="203"/>
    </location>
</feature>
<evidence type="ECO:0000256" key="4">
    <source>
        <dbReference type="ARBA" id="ARBA00022771"/>
    </source>
</evidence>
<dbReference type="InterPro" id="IPR047412">
    <property type="entry name" value="FH_FOXP1_P2"/>
</dbReference>
<evidence type="ECO:0000256" key="3">
    <source>
        <dbReference type="ARBA" id="ARBA00022723"/>
    </source>
</evidence>
<organism evidence="13 14">
    <name type="scientific">Oreochromis aureus</name>
    <name type="common">Israeli tilapia</name>
    <name type="synonym">Chromis aureus</name>
    <dbReference type="NCBI Taxonomy" id="47969"/>
    <lineage>
        <taxon>Eukaryota</taxon>
        <taxon>Metazoa</taxon>
        <taxon>Chordata</taxon>
        <taxon>Craniata</taxon>
        <taxon>Vertebrata</taxon>
        <taxon>Euteleostomi</taxon>
        <taxon>Actinopterygii</taxon>
        <taxon>Neopterygii</taxon>
        <taxon>Teleostei</taxon>
        <taxon>Neoteleostei</taxon>
        <taxon>Acanthomorphata</taxon>
        <taxon>Ovalentaria</taxon>
        <taxon>Cichlomorphae</taxon>
        <taxon>Cichliformes</taxon>
        <taxon>Cichlidae</taxon>
        <taxon>African cichlids</taxon>
        <taxon>Pseudocrenilabrinae</taxon>
        <taxon>Oreochromini</taxon>
        <taxon>Oreochromis</taxon>
    </lineage>
</organism>
<evidence type="ECO:0000256" key="7">
    <source>
        <dbReference type="ARBA" id="ARBA00023125"/>
    </source>
</evidence>
<dbReference type="PROSITE" id="PS00658">
    <property type="entry name" value="FORK_HEAD_2"/>
    <property type="match status" value="1"/>
</dbReference>
<dbReference type="GO" id="GO:0008270">
    <property type="term" value="F:zinc ion binding"/>
    <property type="evidence" value="ECO:0007669"/>
    <property type="project" value="UniProtKB-KW"/>
</dbReference>
<feature type="compositionally biased region" description="Low complexity" evidence="11">
    <location>
        <begin position="288"/>
        <end position="307"/>
    </location>
</feature>
<proteinExistence type="predicted"/>
<dbReference type="AlphaFoldDB" id="A0A668UM01"/>
<feature type="compositionally biased region" description="Polar residues" evidence="11">
    <location>
        <begin position="175"/>
        <end position="186"/>
    </location>
</feature>
<dbReference type="PRINTS" id="PR00053">
    <property type="entry name" value="FORKHEAD"/>
</dbReference>
<feature type="region of interest" description="Disordered" evidence="11">
    <location>
        <begin position="276"/>
        <end position="307"/>
    </location>
</feature>
<keyword evidence="14" id="KW-1185">Reference proteome</keyword>
<dbReference type="Proteomes" id="UP000472276">
    <property type="component" value="Unassembled WGS sequence"/>
</dbReference>
<evidence type="ECO:0000313" key="13">
    <source>
        <dbReference type="Ensembl" id="ENSOABP00000038878.2"/>
    </source>
</evidence>
<dbReference type="InterPro" id="IPR030456">
    <property type="entry name" value="TF_fork_head_CS_2"/>
</dbReference>
<evidence type="ECO:0000256" key="6">
    <source>
        <dbReference type="ARBA" id="ARBA00023015"/>
    </source>
</evidence>
<gene>
    <name evidence="13" type="primary">LOC116310940</name>
</gene>
<keyword evidence="6" id="KW-0805">Transcription regulation</keyword>
<dbReference type="Pfam" id="PF00250">
    <property type="entry name" value="Forkhead"/>
    <property type="match status" value="1"/>
</dbReference>
<feature type="domain" description="Fork-head" evidence="12">
    <location>
        <begin position="342"/>
        <end position="437"/>
    </location>
</feature>
<accession>A0A668UM01</accession>
<protein>
    <recommendedName>
        <fullName evidence="12">Fork-head domain-containing protein</fullName>
    </recommendedName>
</protein>
<keyword evidence="8" id="KW-0804">Transcription</keyword>
<keyword evidence="2" id="KW-0678">Repressor</keyword>
<evidence type="ECO:0000256" key="1">
    <source>
        <dbReference type="ARBA" id="ARBA00004123"/>
    </source>
</evidence>
<dbReference type="InterPro" id="IPR036388">
    <property type="entry name" value="WH-like_DNA-bd_sf"/>
</dbReference>
<feature type="compositionally biased region" description="Polar residues" evidence="11">
    <location>
        <begin position="9"/>
        <end position="21"/>
    </location>
</feature>
<keyword evidence="4" id="KW-0863">Zinc-finger</keyword>
<evidence type="ECO:0000313" key="14">
    <source>
        <dbReference type="Proteomes" id="UP000472276"/>
    </source>
</evidence>
<dbReference type="GO" id="GO:0000978">
    <property type="term" value="F:RNA polymerase II cis-regulatory region sequence-specific DNA binding"/>
    <property type="evidence" value="ECO:0007669"/>
    <property type="project" value="TreeGrafter"/>
</dbReference>
<name>A0A668UM01_OREAU</name>
<dbReference type="SMART" id="SM00339">
    <property type="entry name" value="FH"/>
    <property type="match status" value="1"/>
</dbReference>
<evidence type="ECO:0000256" key="9">
    <source>
        <dbReference type="ARBA" id="ARBA00023242"/>
    </source>
</evidence>
<dbReference type="Gene3D" id="1.20.5.340">
    <property type="match status" value="1"/>
</dbReference>
<dbReference type="SUPFAM" id="SSF46785">
    <property type="entry name" value="Winged helix' DNA-binding domain"/>
    <property type="match status" value="1"/>
</dbReference>
<dbReference type="Gene3D" id="1.10.10.10">
    <property type="entry name" value="Winged helix-like DNA-binding domain superfamily/Winged helix DNA-binding domain"/>
    <property type="match status" value="1"/>
</dbReference>
<evidence type="ECO:0000256" key="11">
    <source>
        <dbReference type="SAM" id="MobiDB-lite"/>
    </source>
</evidence>
<feature type="region of interest" description="Disordered" evidence="11">
    <location>
        <begin position="1"/>
        <end position="66"/>
    </location>
</feature>
<dbReference type="GO" id="GO:0001227">
    <property type="term" value="F:DNA-binding transcription repressor activity, RNA polymerase II-specific"/>
    <property type="evidence" value="ECO:0007669"/>
    <property type="project" value="TreeGrafter"/>
</dbReference>
<reference evidence="13" key="2">
    <citation type="submission" date="2025-09" db="UniProtKB">
        <authorList>
            <consortium name="Ensembl"/>
        </authorList>
    </citation>
    <scope>IDENTIFICATION</scope>
</reference>
<evidence type="ECO:0000256" key="2">
    <source>
        <dbReference type="ARBA" id="ARBA00022491"/>
    </source>
</evidence>
<evidence type="ECO:0000259" key="12">
    <source>
        <dbReference type="PROSITE" id="PS50039"/>
    </source>
</evidence>
<feature type="DNA-binding region" description="Fork-head" evidence="10">
    <location>
        <begin position="342"/>
        <end position="437"/>
    </location>
</feature>
<dbReference type="CDD" id="cd20065">
    <property type="entry name" value="FH_FOXP2"/>
    <property type="match status" value="1"/>
</dbReference>
<dbReference type="InterPro" id="IPR013087">
    <property type="entry name" value="Znf_C2H2_type"/>
</dbReference>
<dbReference type="InterPro" id="IPR050998">
    <property type="entry name" value="FOXP"/>
</dbReference>
<keyword evidence="3" id="KW-0479">Metal-binding</keyword>
<dbReference type="FunFam" id="1.10.10.10:FF:000010">
    <property type="entry name" value="Forkhead box P2 isoform B"/>
    <property type="match status" value="1"/>
</dbReference>
<dbReference type="InterPro" id="IPR036390">
    <property type="entry name" value="WH_DNA-bd_sf"/>
</dbReference>
<sequence length="463" mass="52001">MHESRSDPTSHTIQTNQTENGNHTENECRLRSSQTPPPEAPRVPVSLSMMTPPAEAPQQLQQTSQQQVLSPQQLQALLQQQKALMLHQQQIQEVFKNQQEQLNIQLLQQKNAGIVSQELTAQQIAIQQQLLQVQQQHLLNLQRQGLLSVLPTSPATAPGCENGSILSAGGDTRESSSQQSTTNGHQTLLKRKDSGPLDENTQNSHPLYGNGMCKWPGCETVFGDFQAFLKHLNSEHTLDDKSTAQCRVQMQVVQQLELQVQYVNLVSNASFSQATLPKGPPPMSISQSATAPSTPLTPLSESPSVLTPNSMFTGTPVRRRYSRSVSQDIIDNKEFYLSTEVRPPFTYASLIRQAIFESPRNQLTLNEIYNWFTRNFAYFRRNAATWKNAVRHNLSLHKCFVRLENVKGAVWTVDEIEFHRRRPQKAAGNGYVHFRRDGCALSDVTRSQTLGIKELDLVALPHK</sequence>
<evidence type="ECO:0000256" key="5">
    <source>
        <dbReference type="ARBA" id="ARBA00022833"/>
    </source>
</evidence>
<keyword evidence="9 10" id="KW-0539">Nucleus</keyword>
<evidence type="ECO:0000256" key="10">
    <source>
        <dbReference type="PROSITE-ProRule" id="PRU00089"/>
    </source>
</evidence>
<reference evidence="13" key="1">
    <citation type="submission" date="2025-08" db="UniProtKB">
        <authorList>
            <consortium name="Ensembl"/>
        </authorList>
    </citation>
    <scope>IDENTIFICATION</scope>
</reference>
<dbReference type="InterPro" id="IPR001766">
    <property type="entry name" value="Fork_head_dom"/>
</dbReference>
<keyword evidence="5" id="KW-0862">Zinc</keyword>
<comment type="subcellular location">
    <subcellularLocation>
        <location evidence="1 10">Nucleus</location>
    </subcellularLocation>
</comment>
<dbReference type="PANTHER" id="PTHR45796:SF3">
    <property type="entry name" value="FORKHEAD BOX PROTEIN P1"/>
    <property type="match status" value="1"/>
</dbReference>
<keyword evidence="7 10" id="KW-0238">DNA-binding</keyword>
<dbReference type="InterPro" id="IPR032354">
    <property type="entry name" value="FOXP-CC"/>
</dbReference>
<dbReference type="Ensembl" id="ENSOABT00000039951.2">
    <property type="protein sequence ID" value="ENSOABP00000038878.2"/>
    <property type="gene ID" value="ENSOABG00000017741.2"/>
</dbReference>
<dbReference type="PANTHER" id="PTHR45796">
    <property type="entry name" value="FORKHEAD BOX P, ISOFORM C"/>
    <property type="match status" value="1"/>
</dbReference>